<dbReference type="eggNOG" id="KOG3764">
    <property type="taxonomic scope" value="Eukaryota"/>
</dbReference>
<feature type="transmembrane region" description="Helical" evidence="6">
    <location>
        <begin position="62"/>
        <end position="81"/>
    </location>
</feature>
<evidence type="ECO:0000313" key="8">
    <source>
        <dbReference type="Proteomes" id="UP000002035"/>
    </source>
</evidence>
<dbReference type="PANTHER" id="PTHR23506">
    <property type="entry name" value="GH10249P"/>
    <property type="match status" value="1"/>
</dbReference>
<dbReference type="SUPFAM" id="SSF103473">
    <property type="entry name" value="MFS general substrate transporter"/>
    <property type="match status" value="1"/>
</dbReference>
<evidence type="ECO:0000256" key="1">
    <source>
        <dbReference type="ARBA" id="ARBA00004141"/>
    </source>
</evidence>
<accession>C5FKI4</accession>
<dbReference type="Gene3D" id="1.20.1250.20">
    <property type="entry name" value="MFS general substrate transporter like domains"/>
    <property type="match status" value="1"/>
</dbReference>
<feature type="transmembrane region" description="Helical" evidence="6">
    <location>
        <begin position="257"/>
        <end position="275"/>
    </location>
</feature>
<keyword evidence="3 6" id="KW-0812">Transmembrane</keyword>
<keyword evidence="4 6" id="KW-1133">Transmembrane helix</keyword>
<evidence type="ECO:0000313" key="7">
    <source>
        <dbReference type="EMBL" id="EEQ30206.1"/>
    </source>
</evidence>
<feature type="transmembrane region" description="Helical" evidence="6">
    <location>
        <begin position="93"/>
        <end position="111"/>
    </location>
</feature>
<organism evidence="7 8">
    <name type="scientific">Arthroderma otae (strain ATCC MYA-4605 / CBS 113480)</name>
    <name type="common">Microsporum canis</name>
    <dbReference type="NCBI Taxonomy" id="554155"/>
    <lineage>
        <taxon>Eukaryota</taxon>
        <taxon>Fungi</taxon>
        <taxon>Dikarya</taxon>
        <taxon>Ascomycota</taxon>
        <taxon>Pezizomycotina</taxon>
        <taxon>Eurotiomycetes</taxon>
        <taxon>Eurotiomycetidae</taxon>
        <taxon>Onygenales</taxon>
        <taxon>Arthrodermataceae</taxon>
        <taxon>Microsporum</taxon>
    </lineage>
</organism>
<evidence type="ECO:0000256" key="3">
    <source>
        <dbReference type="ARBA" id="ARBA00022692"/>
    </source>
</evidence>
<protein>
    <recommendedName>
        <fullName evidence="9">Major facilitator superfamily (MFS) profile domain-containing protein</fullName>
    </recommendedName>
</protein>
<feature type="transmembrane region" description="Helical" evidence="6">
    <location>
        <begin position="332"/>
        <end position="348"/>
    </location>
</feature>
<evidence type="ECO:0000256" key="6">
    <source>
        <dbReference type="SAM" id="Phobius"/>
    </source>
</evidence>
<dbReference type="OrthoDB" id="5086884at2759"/>
<dbReference type="PANTHER" id="PTHR23506:SF35">
    <property type="entry name" value="MAJOR FACILITATOR SUPERFAMILY (MFS) PROFILE DOMAIN-CONTAINING PROTEIN-RELATED"/>
    <property type="match status" value="1"/>
</dbReference>
<dbReference type="EMBL" id="DS995703">
    <property type="protein sequence ID" value="EEQ30206.1"/>
    <property type="molecule type" value="Genomic_DNA"/>
</dbReference>
<keyword evidence="5 6" id="KW-0472">Membrane</keyword>
<feature type="transmembrane region" description="Helical" evidence="6">
    <location>
        <begin position="146"/>
        <end position="169"/>
    </location>
</feature>
<dbReference type="InterPro" id="IPR036259">
    <property type="entry name" value="MFS_trans_sf"/>
</dbReference>
<proteinExistence type="predicted"/>
<reference evidence="8" key="1">
    <citation type="journal article" date="2012" name="MBio">
        <title>Comparative genome analysis of Trichophyton rubrum and related dermatophytes reveals candidate genes involved in infection.</title>
        <authorList>
            <person name="Martinez D.A."/>
            <person name="Oliver B.G."/>
            <person name="Graeser Y."/>
            <person name="Goldberg J.M."/>
            <person name="Li W."/>
            <person name="Martinez-Rossi N.M."/>
            <person name="Monod M."/>
            <person name="Shelest E."/>
            <person name="Barton R.C."/>
            <person name="Birch E."/>
            <person name="Brakhage A.A."/>
            <person name="Chen Z."/>
            <person name="Gurr S.J."/>
            <person name="Heiman D."/>
            <person name="Heitman J."/>
            <person name="Kosti I."/>
            <person name="Rossi A."/>
            <person name="Saif S."/>
            <person name="Samalova M."/>
            <person name="Saunders C.W."/>
            <person name="Shea T."/>
            <person name="Summerbell R.C."/>
            <person name="Xu J."/>
            <person name="Young S."/>
            <person name="Zeng Q."/>
            <person name="Birren B.W."/>
            <person name="Cuomo C.A."/>
            <person name="White T.C."/>
        </authorList>
    </citation>
    <scope>NUCLEOTIDE SEQUENCE [LARGE SCALE GENOMIC DNA]</scope>
    <source>
        <strain evidence="8">ATCC MYA-4605 / CBS 113480</strain>
    </source>
</reference>
<evidence type="ECO:0000256" key="5">
    <source>
        <dbReference type="ARBA" id="ARBA00023136"/>
    </source>
</evidence>
<feature type="transmembrane region" description="Helical" evidence="6">
    <location>
        <begin position="295"/>
        <end position="320"/>
    </location>
</feature>
<evidence type="ECO:0008006" key="9">
    <source>
        <dbReference type="Google" id="ProtNLM"/>
    </source>
</evidence>
<dbReference type="OMA" id="GYWKDRW"/>
<dbReference type="RefSeq" id="XP_002847519.1">
    <property type="nucleotide sequence ID" value="XM_002847473.1"/>
</dbReference>
<dbReference type="InterPro" id="IPR050930">
    <property type="entry name" value="MFS_Vesicular_Transporter"/>
</dbReference>
<dbReference type="GO" id="GO:0022857">
    <property type="term" value="F:transmembrane transporter activity"/>
    <property type="evidence" value="ECO:0007669"/>
    <property type="project" value="InterPro"/>
</dbReference>
<dbReference type="STRING" id="554155.C5FKI4"/>
<dbReference type="Proteomes" id="UP000002035">
    <property type="component" value="Unassembled WGS sequence"/>
</dbReference>
<name>C5FKI4_ARTOC</name>
<dbReference type="Pfam" id="PF07690">
    <property type="entry name" value="MFS_1"/>
    <property type="match status" value="1"/>
</dbReference>
<feature type="transmembrane region" description="Helical" evidence="6">
    <location>
        <begin position="368"/>
        <end position="389"/>
    </location>
</feature>
<comment type="subcellular location">
    <subcellularLocation>
        <location evidence="1">Membrane</location>
        <topology evidence="1">Multi-pass membrane protein</topology>
    </subcellularLocation>
</comment>
<dbReference type="HOGENOM" id="CLU_001265_51_1_1"/>
<feature type="transmembrane region" description="Helical" evidence="6">
    <location>
        <begin position="175"/>
        <end position="195"/>
    </location>
</feature>
<evidence type="ECO:0000256" key="2">
    <source>
        <dbReference type="ARBA" id="ARBA00022448"/>
    </source>
</evidence>
<dbReference type="InterPro" id="IPR011701">
    <property type="entry name" value="MFS"/>
</dbReference>
<dbReference type="GO" id="GO:0016020">
    <property type="term" value="C:membrane"/>
    <property type="evidence" value="ECO:0007669"/>
    <property type="project" value="UniProtKB-SubCell"/>
</dbReference>
<keyword evidence="2" id="KW-0813">Transport</keyword>
<evidence type="ECO:0000256" key="4">
    <source>
        <dbReference type="ARBA" id="ARBA00022989"/>
    </source>
</evidence>
<dbReference type="VEuPathDB" id="FungiDB:MCYG_03025"/>
<gene>
    <name evidence="7" type="ORF">MCYG_03025</name>
</gene>
<keyword evidence="8" id="KW-1185">Reference proteome</keyword>
<dbReference type="GeneID" id="9225046"/>
<dbReference type="AlphaFoldDB" id="C5FKI4"/>
<sequence length="458" mass="49882">MGIFKKNKKPWGYSWRSSSTFTVTCIITALFAETFTHGFVVPILPYILEKRNNVDPSHTQQLTYLILTTYGAAAVASGPVVGQLTDRLKYPKIILAIGLGITFMGTAILATSTNRRILQAIGSTVSQVVGHATLNDIIKPKNMGMISTLVTTFISVGAFSGPAVSGFMLEFFGYWRTWMIVFVVLSLDILLRLLMIEHPKIKDKRAKVGDEESRNANVPSGGVSEYSALLPSTSAKPYGFAKGVSDLKEGCASMFSFYWMILSQPMIIIGFVSYMTRSSLMASFNTTLPTHVRDAFGWGSFPAGVMFVGLQAPAIILDPLCGWIRRRGGDKLLTGLGFILLGPLLWLLGAVDQKQFPWSDSKDMTKVVYVIIIICIGCVQNLPTSVGAAEITAVIERLETEVPGIFGPKGGHSRGQSLSNGCFNVGQFIGPLLSGSLADNLGWHLLCYIRANDYLYEG</sequence>